<name>A0ABU5ZZ34_9FLAO</name>
<dbReference type="InterPro" id="IPR029062">
    <property type="entry name" value="Class_I_gatase-like"/>
</dbReference>
<dbReference type="InterPro" id="IPR009057">
    <property type="entry name" value="Homeodomain-like_sf"/>
</dbReference>
<proteinExistence type="predicted"/>
<reference evidence="4 5" key="1">
    <citation type="journal article" date="2013" name="Int. J. Syst. Evol. Microbiol.">
        <title>Aquimarina gracilis sp. nov., isolated from the gut microflora of a mussel, Mytilus coruscus, and emended description of Aquimarina spongiae.</title>
        <authorList>
            <person name="Park S.C."/>
            <person name="Choe H.N."/>
            <person name="Baik K.S."/>
            <person name="Seong C.N."/>
        </authorList>
    </citation>
    <scope>NUCLEOTIDE SEQUENCE [LARGE SCALE GENOMIC DNA]</scope>
    <source>
        <strain evidence="4 5">PSC32</strain>
    </source>
</reference>
<dbReference type="RefSeq" id="WP_324181112.1">
    <property type="nucleotide sequence ID" value="NZ_BAABAW010000020.1"/>
</dbReference>
<gene>
    <name evidence="4" type="ORF">U6A24_16585</name>
</gene>
<dbReference type="InterPro" id="IPR052158">
    <property type="entry name" value="INH-QAR"/>
</dbReference>
<dbReference type="PROSITE" id="PS01124">
    <property type="entry name" value="HTH_ARAC_FAMILY_2"/>
    <property type="match status" value="1"/>
</dbReference>
<organism evidence="4 5">
    <name type="scientific">Aquimarina gracilis</name>
    <dbReference type="NCBI Taxonomy" id="874422"/>
    <lineage>
        <taxon>Bacteria</taxon>
        <taxon>Pseudomonadati</taxon>
        <taxon>Bacteroidota</taxon>
        <taxon>Flavobacteriia</taxon>
        <taxon>Flavobacteriales</taxon>
        <taxon>Flavobacteriaceae</taxon>
        <taxon>Aquimarina</taxon>
    </lineage>
</organism>
<dbReference type="SUPFAM" id="SSF52317">
    <property type="entry name" value="Class I glutamine amidotransferase-like"/>
    <property type="match status" value="1"/>
</dbReference>
<evidence type="ECO:0000256" key="1">
    <source>
        <dbReference type="ARBA" id="ARBA00023015"/>
    </source>
</evidence>
<evidence type="ECO:0000256" key="2">
    <source>
        <dbReference type="ARBA" id="ARBA00023163"/>
    </source>
</evidence>
<evidence type="ECO:0000313" key="5">
    <source>
        <dbReference type="Proteomes" id="UP001327027"/>
    </source>
</evidence>
<dbReference type="InterPro" id="IPR018060">
    <property type="entry name" value="HTH_AraC"/>
</dbReference>
<feature type="domain" description="HTH araC/xylS-type" evidence="3">
    <location>
        <begin position="225"/>
        <end position="313"/>
    </location>
</feature>
<dbReference type="Proteomes" id="UP001327027">
    <property type="component" value="Unassembled WGS sequence"/>
</dbReference>
<dbReference type="PANTHER" id="PTHR43130">
    <property type="entry name" value="ARAC-FAMILY TRANSCRIPTIONAL REGULATOR"/>
    <property type="match status" value="1"/>
</dbReference>
<dbReference type="EMBL" id="JAYKLX010000007">
    <property type="protein sequence ID" value="MEB3347092.1"/>
    <property type="molecule type" value="Genomic_DNA"/>
</dbReference>
<dbReference type="Pfam" id="PF01965">
    <property type="entry name" value="DJ-1_PfpI"/>
    <property type="match status" value="1"/>
</dbReference>
<dbReference type="Gene3D" id="1.10.10.60">
    <property type="entry name" value="Homeodomain-like"/>
    <property type="match status" value="2"/>
</dbReference>
<dbReference type="SMART" id="SM00342">
    <property type="entry name" value="HTH_ARAC"/>
    <property type="match status" value="1"/>
</dbReference>
<keyword evidence="5" id="KW-1185">Reference proteome</keyword>
<dbReference type="SUPFAM" id="SSF46689">
    <property type="entry name" value="Homeodomain-like"/>
    <property type="match status" value="1"/>
</dbReference>
<protein>
    <submittedName>
        <fullName evidence="4">DJ-1/PfpI family protein</fullName>
    </submittedName>
</protein>
<keyword evidence="1" id="KW-0805">Transcription regulation</keyword>
<dbReference type="InterPro" id="IPR002818">
    <property type="entry name" value="DJ-1/PfpI"/>
</dbReference>
<sequence length="313" mass="36002">MNNINRKALFVVPPKVHLLDINGPAHIFYEAKEYGANLELHFISPINESNTSSSAGLKFHDLELFETFQLGKEDFVVIPGLYFSLLSDKAFLKKCKPFFDWLRQCDKVGVNICSVCTGSFLLAEAGILNNRCCTTHWKRIKSLKERYPDIDVKENRLLVIDNNIYTSAGISSGIDLAIFLLEEKFSPKLAADVAKEAVVYFRRGEYDPQLSIYLQYRNHLEERIHNAQEFIIKNLNKPFNQTEIAENVNMSVRNLTRLFKKATGITIHHYTEKLRVERAINLLEENNKMEMVAEECGFKSVSQLNLVLKKYTK</sequence>
<keyword evidence="2" id="KW-0804">Transcription</keyword>
<evidence type="ECO:0000313" key="4">
    <source>
        <dbReference type="EMBL" id="MEB3347092.1"/>
    </source>
</evidence>
<dbReference type="Pfam" id="PF12833">
    <property type="entry name" value="HTH_18"/>
    <property type="match status" value="1"/>
</dbReference>
<comment type="caution">
    <text evidence="4">The sequence shown here is derived from an EMBL/GenBank/DDBJ whole genome shotgun (WGS) entry which is preliminary data.</text>
</comment>
<dbReference type="PANTHER" id="PTHR43130:SF3">
    <property type="entry name" value="HTH-TYPE TRANSCRIPTIONAL REGULATOR RV1931C"/>
    <property type="match status" value="1"/>
</dbReference>
<dbReference type="Gene3D" id="3.40.50.880">
    <property type="match status" value="1"/>
</dbReference>
<evidence type="ECO:0000259" key="3">
    <source>
        <dbReference type="PROSITE" id="PS01124"/>
    </source>
</evidence>
<accession>A0ABU5ZZ34</accession>